<keyword evidence="3" id="KW-1185">Reference proteome</keyword>
<accession>A0A166RK82</accession>
<protein>
    <submittedName>
        <fullName evidence="2">Uncharacterized protein</fullName>
    </submittedName>
</protein>
<sequence length="278" mass="30243">MAREFGGRAAGTVAIWLRTHLFQLSDFLENGTNNLKNDATAGVIIISTPSSLLHRTTGQLRPPPFLLAPPLLAGAPFPLPFRPPPGNSSAGASFRRMAYMDLPFFQYIHAETAREPSSQLQAHSARLRNHPTRSMLLSQRRMPLDPRLTRRDPSYAAFHWETCLLATLEHLVFWDGCPRHLMGAVLGLTRFVCARTPPRSIGAGNLAQGTQQMRPWLHATSSRSSAQSSTSRGCASGRARARGAPHREGAAAAGRGHAHCGSAGSVHLRVVARRFHAA</sequence>
<proteinExistence type="predicted"/>
<dbReference type="Proteomes" id="UP000076532">
    <property type="component" value="Unassembled WGS sequence"/>
</dbReference>
<evidence type="ECO:0000256" key="1">
    <source>
        <dbReference type="SAM" id="MobiDB-lite"/>
    </source>
</evidence>
<reference evidence="2 3" key="1">
    <citation type="journal article" date="2016" name="Mol. Biol. Evol.">
        <title>Comparative Genomics of Early-Diverging Mushroom-Forming Fungi Provides Insights into the Origins of Lignocellulose Decay Capabilities.</title>
        <authorList>
            <person name="Nagy L.G."/>
            <person name="Riley R."/>
            <person name="Tritt A."/>
            <person name="Adam C."/>
            <person name="Daum C."/>
            <person name="Floudas D."/>
            <person name="Sun H."/>
            <person name="Yadav J.S."/>
            <person name="Pangilinan J."/>
            <person name="Larsson K.H."/>
            <person name="Matsuura K."/>
            <person name="Barry K."/>
            <person name="Labutti K."/>
            <person name="Kuo R."/>
            <person name="Ohm R.A."/>
            <person name="Bhattacharya S.S."/>
            <person name="Shirouzu T."/>
            <person name="Yoshinaga Y."/>
            <person name="Martin F.M."/>
            <person name="Grigoriev I.V."/>
            <person name="Hibbett D.S."/>
        </authorList>
    </citation>
    <scope>NUCLEOTIDE SEQUENCE [LARGE SCALE GENOMIC DNA]</scope>
    <source>
        <strain evidence="2 3">CBS 109695</strain>
    </source>
</reference>
<evidence type="ECO:0000313" key="3">
    <source>
        <dbReference type="Proteomes" id="UP000076532"/>
    </source>
</evidence>
<organism evidence="2 3">
    <name type="scientific">Athelia psychrophila</name>
    <dbReference type="NCBI Taxonomy" id="1759441"/>
    <lineage>
        <taxon>Eukaryota</taxon>
        <taxon>Fungi</taxon>
        <taxon>Dikarya</taxon>
        <taxon>Basidiomycota</taxon>
        <taxon>Agaricomycotina</taxon>
        <taxon>Agaricomycetes</taxon>
        <taxon>Agaricomycetidae</taxon>
        <taxon>Atheliales</taxon>
        <taxon>Atheliaceae</taxon>
        <taxon>Athelia</taxon>
    </lineage>
</organism>
<name>A0A166RK82_9AGAM</name>
<dbReference type="EMBL" id="KV417503">
    <property type="protein sequence ID" value="KZP28364.1"/>
    <property type="molecule type" value="Genomic_DNA"/>
</dbReference>
<evidence type="ECO:0000313" key="2">
    <source>
        <dbReference type="EMBL" id="KZP28364.1"/>
    </source>
</evidence>
<gene>
    <name evidence="2" type="ORF">FIBSPDRAFT_927521</name>
</gene>
<feature type="region of interest" description="Disordered" evidence="1">
    <location>
        <begin position="217"/>
        <end position="257"/>
    </location>
</feature>
<dbReference type="AlphaFoldDB" id="A0A166RK82"/>
<feature type="compositionally biased region" description="Low complexity" evidence="1">
    <location>
        <begin position="219"/>
        <end position="238"/>
    </location>
</feature>